<gene>
    <name evidence="1" type="ORF">TRIP_B200420</name>
</gene>
<evidence type="ECO:0000313" key="1">
    <source>
        <dbReference type="EMBL" id="VBB42280.1"/>
    </source>
</evidence>
<accession>A0A653A2N3</accession>
<sequence>MLKGLIFLRLVDKPFLRLERVPGSAIRFQPGRGRKAGLQKLASIPNIKNRHMGKRFQ</sequence>
<organism evidence="1">
    <name type="scientific">Uncultured Desulfatiglans sp</name>
    <dbReference type="NCBI Taxonomy" id="1748965"/>
    <lineage>
        <taxon>Bacteria</taxon>
        <taxon>Pseudomonadati</taxon>
        <taxon>Thermodesulfobacteriota</taxon>
        <taxon>Desulfobacteria</taxon>
        <taxon>Desulfatiglandales</taxon>
        <taxon>Desulfatiglandaceae</taxon>
        <taxon>Desulfatiglans</taxon>
        <taxon>environmental samples</taxon>
    </lineage>
</organism>
<reference evidence="1" key="1">
    <citation type="submission" date="2018-07" db="EMBL/GenBank/DDBJ databases">
        <authorList>
            <consortium name="Genoscope - CEA"/>
            <person name="William W."/>
        </authorList>
    </citation>
    <scope>NUCLEOTIDE SEQUENCE</scope>
    <source>
        <strain evidence="1">IK1</strain>
    </source>
</reference>
<dbReference type="AlphaFoldDB" id="A0A653A2N3"/>
<name>A0A653A2N3_UNCDX</name>
<dbReference type="EMBL" id="UPXX01000013">
    <property type="protein sequence ID" value="VBB42280.1"/>
    <property type="molecule type" value="Genomic_DNA"/>
</dbReference>
<protein>
    <submittedName>
        <fullName evidence="1">Uncharacterized protein</fullName>
    </submittedName>
</protein>
<proteinExistence type="predicted"/>